<feature type="transmembrane region" description="Helical" evidence="1">
    <location>
        <begin position="180"/>
        <end position="197"/>
    </location>
</feature>
<dbReference type="Proteomes" id="UP000451860">
    <property type="component" value="Unassembled WGS sequence"/>
</dbReference>
<comment type="caution">
    <text evidence="2">The sequence shown here is derived from an EMBL/GenBank/DDBJ whole genome shotgun (WGS) entry which is preliminary data.</text>
</comment>
<keyword evidence="3" id="KW-1185">Reference proteome</keyword>
<feature type="transmembrane region" description="Helical" evidence="1">
    <location>
        <begin position="126"/>
        <end position="148"/>
    </location>
</feature>
<dbReference type="OrthoDB" id="4922321at2"/>
<protein>
    <submittedName>
        <fullName evidence="2">Uncharacterized protein</fullName>
    </submittedName>
</protein>
<dbReference type="AlphaFoldDB" id="A0A7J5UPY7"/>
<evidence type="ECO:0000313" key="3">
    <source>
        <dbReference type="Proteomes" id="UP000451860"/>
    </source>
</evidence>
<feature type="transmembrane region" description="Helical" evidence="1">
    <location>
        <begin position="53"/>
        <end position="72"/>
    </location>
</feature>
<name>A0A7J5UPY7_9MICO</name>
<proteinExistence type="predicted"/>
<evidence type="ECO:0000256" key="1">
    <source>
        <dbReference type="SAM" id="Phobius"/>
    </source>
</evidence>
<keyword evidence="1" id="KW-0472">Membrane</keyword>
<organism evidence="2 3">
    <name type="scientific">Georgenia thermotolerans</name>
    <dbReference type="NCBI Taxonomy" id="527326"/>
    <lineage>
        <taxon>Bacteria</taxon>
        <taxon>Bacillati</taxon>
        <taxon>Actinomycetota</taxon>
        <taxon>Actinomycetes</taxon>
        <taxon>Micrococcales</taxon>
        <taxon>Bogoriellaceae</taxon>
        <taxon>Georgenia</taxon>
    </lineage>
</organism>
<sequence>MRWLLRVPARRRAAAALVTADALLLARSPRHLVQVLAAACLPVLALAVPQPVPVVTIVLLVVGAYVAALATADGARQAHVAPALDALLPLSQRRVRLLRLAVPTAVLVVWSLGVFAALGWRYGDAAAWLALGVLGAPVWAAAVVRAAYRPLPDFSGPLVHTPMGALPPGMTTVVSKGPDVASLGAIPVLVALLLGAVPPALLVAQAVLAVVAVAVAARPGRPGR</sequence>
<reference evidence="2 3" key="1">
    <citation type="submission" date="2019-10" db="EMBL/GenBank/DDBJ databases">
        <title>Georgenia wutianyii sp. nov. and Georgenia yuyongxinii sp. nov. isolated from plateau pika (Ochotona curzoniae) in the Qinghai-Tibet plateau of China.</title>
        <authorList>
            <person name="Tian Z."/>
        </authorList>
    </citation>
    <scope>NUCLEOTIDE SEQUENCE [LARGE SCALE GENOMIC DNA]</scope>
    <source>
        <strain evidence="2 3">DSM 21501</strain>
    </source>
</reference>
<dbReference type="EMBL" id="WHJE01000033">
    <property type="protein sequence ID" value="KAE8764409.1"/>
    <property type="molecule type" value="Genomic_DNA"/>
</dbReference>
<feature type="transmembrane region" description="Helical" evidence="1">
    <location>
        <begin position="97"/>
        <end position="120"/>
    </location>
</feature>
<gene>
    <name evidence="2" type="ORF">GB883_09005</name>
</gene>
<dbReference type="Pfam" id="PF19814">
    <property type="entry name" value="DUF6297"/>
    <property type="match status" value="1"/>
</dbReference>
<keyword evidence="1" id="KW-1133">Transmembrane helix</keyword>
<dbReference type="InterPro" id="IPR046264">
    <property type="entry name" value="DUF6297"/>
</dbReference>
<accession>A0A7J5UPY7</accession>
<keyword evidence="1" id="KW-0812">Transmembrane</keyword>
<evidence type="ECO:0000313" key="2">
    <source>
        <dbReference type="EMBL" id="KAE8764409.1"/>
    </source>
</evidence>